<reference evidence="3" key="3">
    <citation type="submission" date="2024-02" db="EMBL/GenBank/DDBJ databases">
        <title>Comparative genomics of Cryptococcus and Kwoniella reveals pathogenesis evolution and contrasting modes of karyotype evolution via chromosome fusion or intercentromeric recombination.</title>
        <authorList>
            <person name="Coelho M.A."/>
            <person name="David-Palma M."/>
            <person name="Shea T."/>
            <person name="Bowers K."/>
            <person name="McGinley-Smith S."/>
            <person name="Mohammad A.W."/>
            <person name="Gnirke A."/>
            <person name="Yurkov A.M."/>
            <person name="Nowrousian M."/>
            <person name="Sun S."/>
            <person name="Cuomo C.A."/>
            <person name="Heitman J."/>
        </authorList>
    </citation>
    <scope>NUCLEOTIDE SEQUENCE</scope>
    <source>
        <strain evidence="3">CBS 10117</strain>
    </source>
</reference>
<proteinExistence type="predicted"/>
<feature type="compositionally biased region" description="Basic and acidic residues" evidence="1">
    <location>
        <begin position="18"/>
        <end position="28"/>
    </location>
</feature>
<dbReference type="RefSeq" id="XP_018261759.1">
    <property type="nucleotide sequence ID" value="XM_018409486.1"/>
</dbReference>
<evidence type="ECO:0000256" key="1">
    <source>
        <dbReference type="SAM" id="MobiDB-lite"/>
    </source>
</evidence>
<dbReference type="AlphaFoldDB" id="A0A1A6A1I2"/>
<name>A0A1A6A1I2_9TREE</name>
<protein>
    <submittedName>
        <fullName evidence="2">Uncharacterized protein</fullName>
    </submittedName>
</protein>
<evidence type="ECO:0000313" key="4">
    <source>
        <dbReference type="Proteomes" id="UP000078595"/>
    </source>
</evidence>
<organism evidence="2">
    <name type="scientific">Kwoniella dejecticola CBS 10117</name>
    <dbReference type="NCBI Taxonomy" id="1296121"/>
    <lineage>
        <taxon>Eukaryota</taxon>
        <taxon>Fungi</taxon>
        <taxon>Dikarya</taxon>
        <taxon>Basidiomycota</taxon>
        <taxon>Agaricomycotina</taxon>
        <taxon>Tremellomycetes</taxon>
        <taxon>Tremellales</taxon>
        <taxon>Cryptococcaceae</taxon>
        <taxon>Kwoniella</taxon>
    </lineage>
</organism>
<dbReference type="EMBL" id="KI894033">
    <property type="protein sequence ID" value="OBR83917.1"/>
    <property type="molecule type" value="Genomic_DNA"/>
</dbReference>
<feature type="region of interest" description="Disordered" evidence="1">
    <location>
        <begin position="56"/>
        <end position="75"/>
    </location>
</feature>
<sequence>MADPNHPSHHSPYSYYHEPPREEGHAEGHNQEHWYDMAPASSGGYSQQPYGWHQEEQFQHAHSSQVFDPSSNVSDGTAAHSLGHLPDSDLWRLAANVEDNVASVSRQHQRTYDQAYRGTTLGHYHHHGTSSAATARDDRQIRGLNLNSFRAAKVIPSFCEKGASRLKQAYKIHGTSSGLGWRVVSDGLTWGQYEHVKGVPAAYPNDTHEARWSAQITVHTGSDFENARNPCFQNWTVTDQPENPSEDSKLAKKRETDCFTLFKEQHTVNPNEKPLKLRSMANAYTTVINGSVWSPLQKKNYDATIEIRMDLINLPDSDTSSQAQLPYDVPSTTEYAPDGSQSQNHNAWTGYQWSTGNGQY</sequence>
<gene>
    <name evidence="2" type="ORF">I303_06202</name>
    <name evidence="3" type="ORF">I303_106184</name>
</gene>
<keyword evidence="4" id="KW-1185">Reference proteome</keyword>
<dbReference type="EMBL" id="CP144536">
    <property type="protein sequence ID" value="WWC63580.1"/>
    <property type="molecule type" value="Genomic_DNA"/>
</dbReference>
<feature type="region of interest" description="Disordered" evidence="1">
    <location>
        <begin position="1"/>
        <end position="28"/>
    </location>
</feature>
<accession>A0A1A6A1I2</accession>
<feature type="compositionally biased region" description="Polar residues" evidence="1">
    <location>
        <begin position="60"/>
        <end position="75"/>
    </location>
</feature>
<evidence type="ECO:0000313" key="2">
    <source>
        <dbReference type="EMBL" id="OBR83917.1"/>
    </source>
</evidence>
<reference evidence="3" key="2">
    <citation type="submission" date="2013-07" db="EMBL/GenBank/DDBJ databases">
        <authorList>
            <consortium name="The Broad Institute Genome Sequencing Platform"/>
            <person name="Cuomo C."/>
            <person name="Litvintseva A."/>
            <person name="Chen Y."/>
            <person name="Heitman J."/>
            <person name="Sun S."/>
            <person name="Springer D."/>
            <person name="Dromer F."/>
            <person name="Young S.K."/>
            <person name="Zeng Q."/>
            <person name="Gargeya S."/>
            <person name="Fitzgerald M."/>
            <person name="Abouelleil A."/>
            <person name="Alvarado L."/>
            <person name="Berlin A.M."/>
            <person name="Chapman S.B."/>
            <person name="Dewar J."/>
            <person name="Goldberg J."/>
            <person name="Griggs A."/>
            <person name="Gujja S."/>
            <person name="Hansen M."/>
            <person name="Howarth C."/>
            <person name="Imamovic A."/>
            <person name="Larimer J."/>
            <person name="McCowan C."/>
            <person name="Murphy C."/>
            <person name="Pearson M."/>
            <person name="Priest M."/>
            <person name="Roberts A."/>
            <person name="Saif S."/>
            <person name="Shea T."/>
            <person name="Sykes S."/>
            <person name="Wortman J."/>
            <person name="Nusbaum C."/>
            <person name="Birren B."/>
        </authorList>
    </citation>
    <scope>NUCLEOTIDE SEQUENCE</scope>
    <source>
        <strain evidence="3">CBS 10117</strain>
    </source>
</reference>
<dbReference type="VEuPathDB" id="FungiDB:I303_06202"/>
<dbReference type="GeneID" id="28969901"/>
<feature type="region of interest" description="Disordered" evidence="1">
    <location>
        <begin position="316"/>
        <end position="350"/>
    </location>
</feature>
<evidence type="ECO:0000313" key="3">
    <source>
        <dbReference type="EMBL" id="WWC63580.1"/>
    </source>
</evidence>
<dbReference type="KEGG" id="kdj:28969901"/>
<dbReference type="Proteomes" id="UP000078595">
    <property type="component" value="Chromosome 7"/>
</dbReference>
<reference evidence="2" key="1">
    <citation type="submission" date="2013-07" db="EMBL/GenBank/DDBJ databases">
        <title>The Genome Sequence of Cryptococcus dejecticola CBS10117.</title>
        <authorList>
            <consortium name="The Broad Institute Genome Sequencing Platform"/>
            <person name="Cuomo C."/>
            <person name="Litvintseva A."/>
            <person name="Chen Y."/>
            <person name="Heitman J."/>
            <person name="Sun S."/>
            <person name="Springer D."/>
            <person name="Dromer F."/>
            <person name="Young S.K."/>
            <person name="Zeng Q."/>
            <person name="Gargeya S."/>
            <person name="Fitzgerald M."/>
            <person name="Abouelleil A."/>
            <person name="Alvarado L."/>
            <person name="Berlin A.M."/>
            <person name="Chapman S.B."/>
            <person name="Dewar J."/>
            <person name="Goldberg J."/>
            <person name="Griggs A."/>
            <person name="Gujja S."/>
            <person name="Hansen M."/>
            <person name="Howarth C."/>
            <person name="Imamovic A."/>
            <person name="Larimer J."/>
            <person name="McCowan C."/>
            <person name="Murphy C."/>
            <person name="Pearson M."/>
            <person name="Priest M."/>
            <person name="Roberts A."/>
            <person name="Saif S."/>
            <person name="Shea T."/>
            <person name="Sykes S."/>
            <person name="Wortman J."/>
            <person name="Nusbaum C."/>
            <person name="Birren B."/>
        </authorList>
    </citation>
    <scope>NUCLEOTIDE SEQUENCE [LARGE SCALE GENOMIC DNA]</scope>
    <source>
        <strain evidence="2">CBS 10117</strain>
    </source>
</reference>